<reference evidence="8 9" key="1">
    <citation type="journal article" date="2011" name="PLoS ONE">
        <title>The complete genome sequence of Thermoproteus tenax: a physiologically versatile member of the Crenarchaeota.</title>
        <authorList>
            <person name="Siebers B."/>
            <person name="Zaparty M."/>
            <person name="Raddatz G."/>
            <person name="Tjaden B."/>
            <person name="Albers S.V."/>
            <person name="Bell S.D."/>
            <person name="Blombach F."/>
            <person name="Kletzin A."/>
            <person name="Kyrpides N."/>
            <person name="Lanz C."/>
            <person name="Plagens A."/>
            <person name="Rampp M."/>
            <person name="Rosinus A."/>
            <person name="von Jan M."/>
            <person name="Makarova K.S."/>
            <person name="Klenk H.P."/>
            <person name="Schuster S.C."/>
            <person name="Hensel R."/>
        </authorList>
    </citation>
    <scope>NUCLEOTIDE SEQUENCE [LARGE SCALE GENOMIC DNA]</scope>
    <source>
        <strain evidence="9">ATCC 35583 / DSM 2078 / JCM 9277 / NBRC 100435 / Kra 1</strain>
    </source>
</reference>
<gene>
    <name evidence="8" type="primary">icaA</name>
    <name evidence="8" type="ordered locus">TTX_2057</name>
</gene>
<keyword evidence="6 7" id="KW-0472">Membrane</keyword>
<proteinExistence type="predicted"/>
<evidence type="ECO:0000256" key="4">
    <source>
        <dbReference type="ARBA" id="ARBA00022692"/>
    </source>
</evidence>
<dbReference type="PaxDb" id="768679-TTX_2057"/>
<feature type="transmembrane region" description="Helical" evidence="7">
    <location>
        <begin position="434"/>
        <end position="452"/>
    </location>
</feature>
<keyword evidence="2" id="KW-0328">Glycosyltransferase</keyword>
<dbReference type="InterPro" id="IPR050321">
    <property type="entry name" value="Glycosyltr_2/OpgH_subfam"/>
</dbReference>
<evidence type="ECO:0000256" key="5">
    <source>
        <dbReference type="ARBA" id="ARBA00022989"/>
    </source>
</evidence>
<evidence type="ECO:0000313" key="8">
    <source>
        <dbReference type="EMBL" id="CCC82670.1"/>
    </source>
</evidence>
<keyword evidence="9" id="KW-1185">Reference proteome</keyword>
<accession>G4RM75</accession>
<dbReference type="PANTHER" id="PTHR43867:SF2">
    <property type="entry name" value="CELLULOSE SYNTHASE CATALYTIC SUBUNIT A [UDP-FORMING]"/>
    <property type="match status" value="1"/>
</dbReference>
<sequence>MVLNILLIFKFIKYYRAVIKNMRSVGRARALVSSDPLPMSFIVPVKGEPLDVIYSMLLRFADLDYPRDSFEVLVVSDDDEGYFAKLKAVVEATARELGIRARALRRDSGGRYKGSALNWASERAQHDVLVFLDVDSRIPRDAAVRVASAIDDNTLLFLGWDGYTSLFTRLGRALQFTYRYFLLYGAYLGRALTGDVLLALGSGIAIKKSLLKRVGGFCDCVADDYDISLKVLLSGGRVVYDGGVPVSVEIPATYFAFRKQFARWVFNSSYIARKYVARILEAPLPLRERASLILTILQHPLIVATSLFLPLMGLVATYTGYLIPPLPVLALELASASLTFILLYYTTSLARSEGRGLAESLALTAQNALIALLINVTAFVYMVAGFFRDSITWRVTPKGSTQLSFKESLAPELSYIGVVAAVATYALLVHMWTLALSAMALLLLLVYALWLVTR</sequence>
<dbReference type="Proteomes" id="UP000002654">
    <property type="component" value="Chromosome"/>
</dbReference>
<comment type="subcellular location">
    <subcellularLocation>
        <location evidence="1">Membrane</location>
        <topology evidence="1">Multi-pass membrane protein</topology>
    </subcellularLocation>
</comment>
<dbReference type="Gene3D" id="3.90.550.10">
    <property type="entry name" value="Spore Coat Polysaccharide Biosynthesis Protein SpsA, Chain A"/>
    <property type="match status" value="1"/>
</dbReference>
<evidence type="ECO:0000256" key="2">
    <source>
        <dbReference type="ARBA" id="ARBA00022676"/>
    </source>
</evidence>
<evidence type="ECO:0000256" key="1">
    <source>
        <dbReference type="ARBA" id="ARBA00004141"/>
    </source>
</evidence>
<dbReference type="Pfam" id="PF13641">
    <property type="entry name" value="Glyco_tranf_2_3"/>
    <property type="match status" value="1"/>
</dbReference>
<name>G4RM75_THETK</name>
<feature type="transmembrane region" description="Helical" evidence="7">
    <location>
        <begin position="408"/>
        <end position="428"/>
    </location>
</feature>
<dbReference type="EMBL" id="FN869859">
    <property type="protein sequence ID" value="CCC82670.1"/>
    <property type="molecule type" value="Genomic_DNA"/>
</dbReference>
<dbReference type="AlphaFoldDB" id="G4RM75"/>
<evidence type="ECO:0000256" key="7">
    <source>
        <dbReference type="SAM" id="Phobius"/>
    </source>
</evidence>
<dbReference type="PATRIC" id="fig|768679.9.peg.2082"/>
<evidence type="ECO:0000256" key="3">
    <source>
        <dbReference type="ARBA" id="ARBA00022679"/>
    </source>
</evidence>
<dbReference type="eggNOG" id="arCOG01391">
    <property type="taxonomic scope" value="Archaea"/>
</dbReference>
<dbReference type="GO" id="GO:0016757">
    <property type="term" value="F:glycosyltransferase activity"/>
    <property type="evidence" value="ECO:0007669"/>
    <property type="project" value="UniProtKB-KW"/>
</dbReference>
<dbReference type="PANTHER" id="PTHR43867">
    <property type="entry name" value="CELLULOSE SYNTHASE CATALYTIC SUBUNIT A [UDP-FORMING]"/>
    <property type="match status" value="1"/>
</dbReference>
<dbReference type="HOGENOM" id="CLU_041759_0_0_2"/>
<feature type="transmembrane region" description="Helical" evidence="7">
    <location>
        <begin position="328"/>
        <end position="347"/>
    </location>
</feature>
<evidence type="ECO:0000256" key="6">
    <source>
        <dbReference type="ARBA" id="ARBA00023136"/>
    </source>
</evidence>
<organism evidence="8 9">
    <name type="scientific">Thermoproteus tenax (strain ATCC 35583 / DSM 2078 / JCM 9277 / NBRC 100435 / Kra 1)</name>
    <dbReference type="NCBI Taxonomy" id="768679"/>
    <lineage>
        <taxon>Archaea</taxon>
        <taxon>Thermoproteota</taxon>
        <taxon>Thermoprotei</taxon>
        <taxon>Thermoproteales</taxon>
        <taxon>Thermoproteaceae</taxon>
        <taxon>Thermoproteus</taxon>
    </lineage>
</organism>
<dbReference type="SUPFAM" id="SSF53448">
    <property type="entry name" value="Nucleotide-diphospho-sugar transferases"/>
    <property type="match status" value="1"/>
</dbReference>
<dbReference type="STRING" id="768679.TTX_2057"/>
<keyword evidence="5 7" id="KW-1133">Transmembrane helix</keyword>
<dbReference type="KEGG" id="ttn:TTX_2057"/>
<protein>
    <submittedName>
        <fullName evidence="8">Glycosyltransferase</fullName>
    </submittedName>
</protein>
<feature type="transmembrane region" description="Helical" evidence="7">
    <location>
        <begin position="301"/>
        <end position="321"/>
    </location>
</feature>
<dbReference type="InterPro" id="IPR029044">
    <property type="entry name" value="Nucleotide-diphossugar_trans"/>
</dbReference>
<evidence type="ECO:0000313" key="9">
    <source>
        <dbReference type="Proteomes" id="UP000002654"/>
    </source>
</evidence>
<keyword evidence="4 7" id="KW-0812">Transmembrane</keyword>
<dbReference type="GO" id="GO:0016020">
    <property type="term" value="C:membrane"/>
    <property type="evidence" value="ECO:0007669"/>
    <property type="project" value="UniProtKB-SubCell"/>
</dbReference>
<feature type="transmembrane region" description="Helical" evidence="7">
    <location>
        <begin position="367"/>
        <end position="387"/>
    </location>
</feature>
<keyword evidence="3" id="KW-0808">Transferase</keyword>